<evidence type="ECO:0000256" key="3">
    <source>
        <dbReference type="SAM" id="Phobius"/>
    </source>
</evidence>
<accession>A0A1E4RTE8</accession>
<keyword evidence="3" id="KW-1133">Transmembrane helix</keyword>
<dbReference type="GO" id="GO:0032218">
    <property type="term" value="P:riboflavin transport"/>
    <property type="evidence" value="ECO:0007669"/>
    <property type="project" value="TreeGrafter"/>
</dbReference>
<dbReference type="InterPro" id="IPR050327">
    <property type="entry name" value="Proton-linked_MCT"/>
</dbReference>
<keyword evidence="6" id="KW-1185">Reference proteome</keyword>
<feature type="transmembrane region" description="Helical" evidence="3">
    <location>
        <begin position="21"/>
        <end position="41"/>
    </location>
</feature>
<feature type="transmembrane region" description="Helical" evidence="3">
    <location>
        <begin position="177"/>
        <end position="197"/>
    </location>
</feature>
<dbReference type="STRING" id="984485.A0A1E4RTE8"/>
<feature type="transmembrane region" description="Helical" evidence="3">
    <location>
        <begin position="61"/>
        <end position="81"/>
    </location>
</feature>
<name>A0A1E4RTE8_9ASCO</name>
<dbReference type="Proteomes" id="UP000095085">
    <property type="component" value="Unassembled WGS sequence"/>
</dbReference>
<dbReference type="EMBL" id="KV454538">
    <property type="protein sequence ID" value="ODV70542.1"/>
    <property type="molecule type" value="Genomic_DNA"/>
</dbReference>
<sequence>MYKNEENQEQFPDGGKEAYMVLFGSFFGLIVDFGIANSMGALESYVSTHQLQDIESSRVSWVFSIHLGVMYLGGIIFGEFFDKYGAKMPLILGTLLIFTGLILTSECKELYQFILLFSVITAIGTSMSMHPLIGSLSHWFLKKRAFVISFATCGGLVGSSIFPVMLQRLYDQVGFKWAIKFLAFIGLICMCISVFFVKGRELMKKEDSANEELATSFQNDNFFRKTVEFSLLKNLKFVTLTFSVFLAEIISMSTLTYLSSYAINHNINELKSYLLITIVNVSGIPGRIVSGYLADSYGRFNIMIVTCVFTTIFIFTIWLPAGSNLALLYVFLVLFGVSSSAVLSLIGASVSQICSSTNFGAWYGKLYFYLSFLSILGIFVSSLIIGLGTKSDYRNFILFEGCLSAGSVFAWLIARHVNVGLSLCKF</sequence>
<feature type="transmembrane region" description="Helical" evidence="3">
    <location>
        <begin position="110"/>
        <end position="133"/>
    </location>
</feature>
<evidence type="ECO:0000259" key="4">
    <source>
        <dbReference type="PROSITE" id="PS50850"/>
    </source>
</evidence>
<keyword evidence="3" id="KW-0812">Transmembrane</keyword>
<dbReference type="GO" id="GO:0022857">
    <property type="term" value="F:transmembrane transporter activity"/>
    <property type="evidence" value="ECO:0007669"/>
    <property type="project" value="InterPro"/>
</dbReference>
<dbReference type="RefSeq" id="XP_020079609.1">
    <property type="nucleotide sequence ID" value="XM_020222115.1"/>
</dbReference>
<protein>
    <submittedName>
        <fullName evidence="5">MFS general substrate transporter</fullName>
    </submittedName>
</protein>
<dbReference type="InterPro" id="IPR020846">
    <property type="entry name" value="MFS_dom"/>
</dbReference>
<feature type="transmembrane region" description="Helical" evidence="3">
    <location>
        <begin position="237"/>
        <end position="258"/>
    </location>
</feature>
<organism evidence="5 6">
    <name type="scientific">Hyphopichia burtonii NRRL Y-1933</name>
    <dbReference type="NCBI Taxonomy" id="984485"/>
    <lineage>
        <taxon>Eukaryota</taxon>
        <taxon>Fungi</taxon>
        <taxon>Dikarya</taxon>
        <taxon>Ascomycota</taxon>
        <taxon>Saccharomycotina</taxon>
        <taxon>Pichiomycetes</taxon>
        <taxon>Debaryomycetaceae</taxon>
        <taxon>Hyphopichia</taxon>
    </lineage>
</organism>
<dbReference type="SUPFAM" id="SSF103473">
    <property type="entry name" value="MFS general substrate transporter"/>
    <property type="match status" value="1"/>
</dbReference>
<feature type="transmembrane region" description="Helical" evidence="3">
    <location>
        <begin position="327"/>
        <end position="354"/>
    </location>
</feature>
<dbReference type="InterPro" id="IPR036259">
    <property type="entry name" value="MFS_trans_sf"/>
</dbReference>
<reference evidence="6" key="1">
    <citation type="submission" date="2016-05" db="EMBL/GenBank/DDBJ databases">
        <title>Comparative genomics of biotechnologically important yeasts.</title>
        <authorList>
            <consortium name="DOE Joint Genome Institute"/>
            <person name="Riley R."/>
            <person name="Haridas S."/>
            <person name="Wolfe K.H."/>
            <person name="Lopes M.R."/>
            <person name="Hittinger C.T."/>
            <person name="Goker M."/>
            <person name="Salamov A."/>
            <person name="Wisecaver J."/>
            <person name="Long T.M."/>
            <person name="Aerts A.L."/>
            <person name="Barry K."/>
            <person name="Choi C."/>
            <person name="Clum A."/>
            <person name="Coughlan A.Y."/>
            <person name="Deshpande S."/>
            <person name="Douglass A.P."/>
            <person name="Hanson S.J."/>
            <person name="Klenk H.-P."/>
            <person name="Labutti K."/>
            <person name="Lapidus A."/>
            <person name="Lindquist E."/>
            <person name="Lipzen A."/>
            <person name="Meier-Kolthoff J.P."/>
            <person name="Ohm R.A."/>
            <person name="Otillar R.P."/>
            <person name="Pangilinan J."/>
            <person name="Peng Y."/>
            <person name="Rokas A."/>
            <person name="Rosa C.A."/>
            <person name="Scheuner C."/>
            <person name="Sibirny A.A."/>
            <person name="Slot J.C."/>
            <person name="Stielow J.B."/>
            <person name="Sun H."/>
            <person name="Kurtzman C.P."/>
            <person name="Blackwell M."/>
            <person name="Grigoriev I.V."/>
            <person name="Jeffries T.W."/>
        </authorList>
    </citation>
    <scope>NUCLEOTIDE SEQUENCE [LARGE SCALE GENOMIC DNA]</scope>
    <source>
        <strain evidence="6">NRRL Y-1933</strain>
    </source>
</reference>
<evidence type="ECO:0000313" key="5">
    <source>
        <dbReference type="EMBL" id="ODV70542.1"/>
    </source>
</evidence>
<comment type="similarity">
    <text evidence="2">Belongs to the major facilitator superfamily. Monocarboxylate porter (TC 2.A.1.13) family.</text>
</comment>
<feature type="domain" description="Major facilitator superfamily (MFS) profile" evidence="4">
    <location>
        <begin position="18"/>
        <end position="418"/>
    </location>
</feature>
<dbReference type="PANTHER" id="PTHR11360">
    <property type="entry name" value="MONOCARBOXYLATE TRANSPORTER"/>
    <property type="match status" value="1"/>
</dbReference>
<feature type="transmembrane region" description="Helical" evidence="3">
    <location>
        <begin position="393"/>
        <end position="413"/>
    </location>
</feature>
<dbReference type="GO" id="GO:0016020">
    <property type="term" value="C:membrane"/>
    <property type="evidence" value="ECO:0007669"/>
    <property type="project" value="UniProtKB-SubCell"/>
</dbReference>
<feature type="transmembrane region" description="Helical" evidence="3">
    <location>
        <begin position="366"/>
        <end position="387"/>
    </location>
</feature>
<feature type="transmembrane region" description="Helical" evidence="3">
    <location>
        <begin position="88"/>
        <end position="104"/>
    </location>
</feature>
<dbReference type="PROSITE" id="PS50850">
    <property type="entry name" value="MFS"/>
    <property type="match status" value="1"/>
</dbReference>
<evidence type="ECO:0000256" key="2">
    <source>
        <dbReference type="ARBA" id="ARBA00006727"/>
    </source>
</evidence>
<evidence type="ECO:0000256" key="1">
    <source>
        <dbReference type="ARBA" id="ARBA00004141"/>
    </source>
</evidence>
<feature type="transmembrane region" description="Helical" evidence="3">
    <location>
        <begin position="300"/>
        <end position="321"/>
    </location>
</feature>
<proteinExistence type="inferred from homology"/>
<keyword evidence="3" id="KW-0472">Membrane</keyword>
<dbReference type="GeneID" id="30996664"/>
<dbReference type="InterPro" id="IPR011701">
    <property type="entry name" value="MFS"/>
</dbReference>
<evidence type="ECO:0000313" key="6">
    <source>
        <dbReference type="Proteomes" id="UP000095085"/>
    </source>
</evidence>
<dbReference type="Gene3D" id="1.20.1250.20">
    <property type="entry name" value="MFS general substrate transporter like domains"/>
    <property type="match status" value="1"/>
</dbReference>
<dbReference type="OrthoDB" id="6509908at2759"/>
<dbReference type="Pfam" id="PF07690">
    <property type="entry name" value="MFS_1"/>
    <property type="match status" value="1"/>
</dbReference>
<feature type="transmembrane region" description="Helical" evidence="3">
    <location>
        <begin position="270"/>
        <end position="288"/>
    </location>
</feature>
<feature type="transmembrane region" description="Helical" evidence="3">
    <location>
        <begin position="145"/>
        <end position="165"/>
    </location>
</feature>
<dbReference type="AlphaFoldDB" id="A0A1E4RTE8"/>
<dbReference type="PANTHER" id="PTHR11360:SF177">
    <property type="entry name" value="RIBOFLAVIN TRANSPORTER MCH5"/>
    <property type="match status" value="1"/>
</dbReference>
<comment type="subcellular location">
    <subcellularLocation>
        <location evidence="1">Membrane</location>
        <topology evidence="1">Multi-pass membrane protein</topology>
    </subcellularLocation>
</comment>
<gene>
    <name evidence="5" type="ORF">HYPBUDRAFT_155421</name>
</gene>